<evidence type="ECO:0008006" key="4">
    <source>
        <dbReference type="Google" id="ProtNLM"/>
    </source>
</evidence>
<proteinExistence type="predicted"/>
<dbReference type="PANTHER" id="PTHR24361:SF762">
    <property type="entry name" value="MITOGEN-ACTIVATED PROTEIN KINASE KINASE 5"/>
    <property type="match status" value="1"/>
</dbReference>
<protein>
    <recommendedName>
        <fullName evidence="4">Protein kinase domain-containing protein</fullName>
    </recommendedName>
</protein>
<evidence type="ECO:0000256" key="1">
    <source>
        <dbReference type="SAM" id="MobiDB-lite"/>
    </source>
</evidence>
<reference evidence="2 3" key="1">
    <citation type="journal article" date="2014" name="Agronomy (Basel)">
        <title>A Draft Genome Sequence for Ensete ventricosum, the Drought-Tolerant Tree Against Hunger.</title>
        <authorList>
            <person name="Harrison J."/>
            <person name="Moore K.A."/>
            <person name="Paszkiewicz K."/>
            <person name="Jones T."/>
            <person name="Grant M."/>
            <person name="Ambacheew D."/>
            <person name="Muzemil S."/>
            <person name="Studholme D.J."/>
        </authorList>
    </citation>
    <scope>NUCLEOTIDE SEQUENCE [LARGE SCALE GENOMIC DNA]</scope>
</reference>
<gene>
    <name evidence="2" type="ORF">B296_00002341</name>
</gene>
<dbReference type="SUPFAM" id="SSF56112">
    <property type="entry name" value="Protein kinase-like (PK-like)"/>
    <property type="match status" value="1"/>
</dbReference>
<accession>A0A427B7G6</accession>
<comment type="caution">
    <text evidence="2">The sequence shown here is derived from an EMBL/GenBank/DDBJ whole genome shotgun (WGS) entry which is preliminary data.</text>
</comment>
<sequence length="247" mass="27679">MSSFDLMTSFRTSSILWFTRHSCALKESMELERVSGSTMDRGVRVGCTSPSRVAYRSMIEFWLKPSRVVKRPHRLELFFGWREPEIVEQVSVAPWGMSGWVVPPTLPRLAYLHRRKSAHRDFKPSSLLIDFGRRVKIADFTVGRILAQTMDPCDSSVGTIACNEPREDRHRPQPQGLRRLHRQHLELRPQQPRGSSSASSHLARTSIGVSTEHSSCVPSAAPICRPPPLVCLGASSPQVSPPPAPVH</sequence>
<dbReference type="Proteomes" id="UP000287651">
    <property type="component" value="Unassembled WGS sequence"/>
</dbReference>
<dbReference type="AlphaFoldDB" id="A0A427B7G6"/>
<name>A0A427B7G6_ENSVE</name>
<dbReference type="PANTHER" id="PTHR24361">
    <property type="entry name" value="MITOGEN-ACTIVATED KINASE KINASE KINASE"/>
    <property type="match status" value="1"/>
</dbReference>
<evidence type="ECO:0000313" key="3">
    <source>
        <dbReference type="Proteomes" id="UP000287651"/>
    </source>
</evidence>
<dbReference type="EMBL" id="AMZH03000306">
    <property type="protein sequence ID" value="RRT84429.1"/>
    <property type="molecule type" value="Genomic_DNA"/>
</dbReference>
<feature type="region of interest" description="Disordered" evidence="1">
    <location>
        <begin position="156"/>
        <end position="176"/>
    </location>
</feature>
<dbReference type="GO" id="GO:0005737">
    <property type="term" value="C:cytoplasm"/>
    <property type="evidence" value="ECO:0007669"/>
    <property type="project" value="TreeGrafter"/>
</dbReference>
<evidence type="ECO:0000313" key="2">
    <source>
        <dbReference type="EMBL" id="RRT84429.1"/>
    </source>
</evidence>
<dbReference type="GO" id="GO:0004674">
    <property type="term" value="F:protein serine/threonine kinase activity"/>
    <property type="evidence" value="ECO:0007669"/>
    <property type="project" value="TreeGrafter"/>
</dbReference>
<dbReference type="Gene3D" id="1.10.510.10">
    <property type="entry name" value="Transferase(Phosphotransferase) domain 1"/>
    <property type="match status" value="1"/>
</dbReference>
<organism evidence="2 3">
    <name type="scientific">Ensete ventricosum</name>
    <name type="common">Abyssinian banana</name>
    <name type="synonym">Musa ensete</name>
    <dbReference type="NCBI Taxonomy" id="4639"/>
    <lineage>
        <taxon>Eukaryota</taxon>
        <taxon>Viridiplantae</taxon>
        <taxon>Streptophyta</taxon>
        <taxon>Embryophyta</taxon>
        <taxon>Tracheophyta</taxon>
        <taxon>Spermatophyta</taxon>
        <taxon>Magnoliopsida</taxon>
        <taxon>Liliopsida</taxon>
        <taxon>Zingiberales</taxon>
        <taxon>Musaceae</taxon>
        <taxon>Ensete</taxon>
    </lineage>
</organism>
<dbReference type="InterPro" id="IPR053235">
    <property type="entry name" value="Ser_Thr_kinase"/>
</dbReference>
<dbReference type="InterPro" id="IPR011009">
    <property type="entry name" value="Kinase-like_dom_sf"/>
</dbReference>